<dbReference type="Gene3D" id="1.25.10.10">
    <property type="entry name" value="Leucine-rich Repeat Variant"/>
    <property type="match status" value="1"/>
</dbReference>
<dbReference type="Proteomes" id="UP000179807">
    <property type="component" value="Unassembled WGS sequence"/>
</dbReference>
<dbReference type="RefSeq" id="XP_068357189.1">
    <property type="nucleotide sequence ID" value="XM_068506206.1"/>
</dbReference>
<keyword evidence="2" id="KW-1185">Reference proteome</keyword>
<dbReference type="EMBL" id="MLAK01000806">
    <property type="protein sequence ID" value="OHT04053.1"/>
    <property type="molecule type" value="Genomic_DNA"/>
</dbReference>
<evidence type="ECO:0000313" key="1">
    <source>
        <dbReference type="EMBL" id="OHT04053.1"/>
    </source>
</evidence>
<comment type="caution">
    <text evidence="1">The sequence shown here is derived from an EMBL/GenBank/DDBJ whole genome shotgun (WGS) entry which is preliminary data.</text>
</comment>
<reference evidence="1" key="1">
    <citation type="submission" date="2016-10" db="EMBL/GenBank/DDBJ databases">
        <authorList>
            <person name="Benchimol M."/>
            <person name="Almeida L.G."/>
            <person name="Vasconcelos A.T."/>
            <person name="Perreira-Neves A."/>
            <person name="Rosa I.A."/>
            <person name="Tasca T."/>
            <person name="Bogo M.R."/>
            <person name="de Souza W."/>
        </authorList>
    </citation>
    <scope>NUCLEOTIDE SEQUENCE [LARGE SCALE GENOMIC DNA]</scope>
    <source>
        <strain evidence="1">K</strain>
    </source>
</reference>
<proteinExistence type="predicted"/>
<gene>
    <name evidence="1" type="ORF">TRFO_28483</name>
</gene>
<dbReference type="InterPro" id="IPR011989">
    <property type="entry name" value="ARM-like"/>
</dbReference>
<evidence type="ECO:0000313" key="2">
    <source>
        <dbReference type="Proteomes" id="UP000179807"/>
    </source>
</evidence>
<dbReference type="AlphaFoldDB" id="A0A1J4K3I6"/>
<dbReference type="GeneID" id="94840910"/>
<dbReference type="InterPro" id="IPR016024">
    <property type="entry name" value="ARM-type_fold"/>
</dbReference>
<dbReference type="VEuPathDB" id="TrichDB:TRFO_28483"/>
<name>A0A1J4K3I6_9EUKA</name>
<organism evidence="1 2">
    <name type="scientific">Tritrichomonas foetus</name>
    <dbReference type="NCBI Taxonomy" id="1144522"/>
    <lineage>
        <taxon>Eukaryota</taxon>
        <taxon>Metamonada</taxon>
        <taxon>Parabasalia</taxon>
        <taxon>Tritrichomonadida</taxon>
        <taxon>Tritrichomonadidae</taxon>
        <taxon>Tritrichomonas</taxon>
    </lineage>
</organism>
<protein>
    <submittedName>
        <fullName evidence="1">Uncharacterized protein</fullName>
    </submittedName>
</protein>
<accession>A0A1J4K3I6</accession>
<sequence length="486" mass="55897">MEYKQSSNLILQTQLFLDDHNFKEENNNAQTVVASIGLVHIDALLQEISDSYRENGSIGIINSLSKLLVCARNAINYHIKFKELSINQWIVDMLGTNHSIENQNIAIDLITNLANQPEDFFLTDLIECNVISALIDLYYKRCDDNIIIVQALSFIISKNVNYRNQVLENIELNQFFSPLLSNSTGESNHLTIYLNFLWNVLIWEDLPNDAVQLYFAFAKRILPQWINKSTIISDLFNIIREKISDHPNFQTFVREIDLISRVFETLETVLAFLDYTKPKTKYHINEEHNPNKFNDLIKSLVCFLGVTFEQPIETEINFVLLRKLVEHPKKDIKIVTIFAIGNLFESMPETIAIFNESNLFQTLYYYIENEDAETKIESVICCSTAICFSTNEMRQKFIENNFLPILCDTLAVKEIGLRYLVVRAVISIIDTICIGFGNQAALEAMEDADISGIFDYIDELTPDNEFIAALNDLKTKIEEIKSNEES</sequence>
<dbReference type="SUPFAM" id="SSF48371">
    <property type="entry name" value="ARM repeat"/>
    <property type="match status" value="1"/>
</dbReference>